<dbReference type="Proteomes" id="UP000266340">
    <property type="component" value="Unassembled WGS sequence"/>
</dbReference>
<evidence type="ECO:0000313" key="1">
    <source>
        <dbReference type="EMBL" id="RIE03089.1"/>
    </source>
</evidence>
<name>A0A398CP61_9BACL</name>
<accession>A0A398CP61</accession>
<sequence>MKLFLLIFCSILACVVTLGIFSYSKSSSIIKNKVAEASRQTAEQAAGKFSLLFDGYERLSLQFITDSGFTDLINTLAAANDDYEKFDMSRKLTEKMSGMAMSDSTLESISLVPVNEKDQTMTTGGTLRREGLTSTPILEKIKEGSGKAVWIPTMTKGVDGSRTFPTFAVGRYLSLGKQYYLLIEIKQRYSIRSCKPFNSAKEARATSSRRTVHRIRARQWEAGHKIFVRAAGGIRYGYD</sequence>
<dbReference type="AlphaFoldDB" id="A0A398CP61"/>
<comment type="caution">
    <text evidence="1">The sequence shown here is derived from an EMBL/GenBank/DDBJ whole genome shotgun (WGS) entry which is preliminary data.</text>
</comment>
<dbReference type="EMBL" id="QXJM01000039">
    <property type="protein sequence ID" value="RIE03089.1"/>
    <property type="molecule type" value="Genomic_DNA"/>
</dbReference>
<evidence type="ECO:0000313" key="2">
    <source>
        <dbReference type="Proteomes" id="UP000266340"/>
    </source>
</evidence>
<organism evidence="1 2">
    <name type="scientific">Cohnella faecalis</name>
    <dbReference type="NCBI Taxonomy" id="2315694"/>
    <lineage>
        <taxon>Bacteria</taxon>
        <taxon>Bacillati</taxon>
        <taxon>Bacillota</taxon>
        <taxon>Bacilli</taxon>
        <taxon>Bacillales</taxon>
        <taxon>Paenibacillaceae</taxon>
        <taxon>Cohnella</taxon>
    </lineage>
</organism>
<proteinExistence type="predicted"/>
<gene>
    <name evidence="1" type="ORF">D3H35_21145</name>
</gene>
<reference evidence="1 2" key="1">
    <citation type="submission" date="2018-09" db="EMBL/GenBank/DDBJ databases">
        <title>Cohnella cavernae sp. nov., isolated from a karst cave.</title>
        <authorList>
            <person name="Zhu H."/>
        </authorList>
    </citation>
    <scope>NUCLEOTIDE SEQUENCE [LARGE SCALE GENOMIC DNA]</scope>
    <source>
        <strain evidence="1 2">K2E09-144</strain>
    </source>
</reference>
<keyword evidence="2" id="KW-1185">Reference proteome</keyword>
<protein>
    <submittedName>
        <fullName evidence="1">Uncharacterized protein</fullName>
    </submittedName>
</protein>